<evidence type="ECO:0000313" key="2">
    <source>
        <dbReference type="Proteomes" id="UP001175001"/>
    </source>
</evidence>
<name>A0AA39XYV1_9PEZI</name>
<organism evidence="1 2">
    <name type="scientific">Lasiodiplodia hormozganensis</name>
    <dbReference type="NCBI Taxonomy" id="869390"/>
    <lineage>
        <taxon>Eukaryota</taxon>
        <taxon>Fungi</taxon>
        <taxon>Dikarya</taxon>
        <taxon>Ascomycota</taxon>
        <taxon>Pezizomycotina</taxon>
        <taxon>Dothideomycetes</taxon>
        <taxon>Dothideomycetes incertae sedis</taxon>
        <taxon>Botryosphaeriales</taxon>
        <taxon>Botryosphaeriaceae</taxon>
        <taxon>Lasiodiplodia</taxon>
    </lineage>
</organism>
<dbReference type="Proteomes" id="UP001175001">
    <property type="component" value="Unassembled WGS sequence"/>
</dbReference>
<sequence>MPVQTKTTIQCYPCLLILNLTALQHDSQSVQESIIENRRSFLVDYHPSSRACFNTYTDHRSIPEPASRASLEVPGFSRPPLEYIATDWIWEAHPNGSRAVYEAIVNYSLLHGWKYPSIEAFERVLRSVDEQQRFVSEPEVYHPCDISFCISKDEAYMAVVARQFGYGIVIAQPMGSSEGPDVYDKDAWTKLQLLVKFRFVGGSF</sequence>
<accession>A0AA39XYV1</accession>
<proteinExistence type="predicted"/>
<keyword evidence="2" id="KW-1185">Reference proteome</keyword>
<dbReference type="AlphaFoldDB" id="A0AA39XYV1"/>
<reference evidence="1" key="1">
    <citation type="submission" date="2023-06" db="EMBL/GenBank/DDBJ databases">
        <title>Multi-omics analyses reveal the molecular pathogenesis toolkit of Lasiodiplodia hormozganensis, a cross-kingdom pathogen.</title>
        <authorList>
            <person name="Felix C."/>
            <person name="Meneses R."/>
            <person name="Goncalves M.F.M."/>
            <person name="Tilleman L."/>
            <person name="Duarte A.S."/>
            <person name="Jorrin-Novo J.V."/>
            <person name="Van De Peer Y."/>
            <person name="Deforce D."/>
            <person name="Van Nieuwerburgh F."/>
            <person name="Esteves A.C."/>
            <person name="Alves A."/>
        </authorList>
    </citation>
    <scope>NUCLEOTIDE SEQUENCE</scope>
    <source>
        <strain evidence="1">CBS 339.90</strain>
    </source>
</reference>
<protein>
    <submittedName>
        <fullName evidence="1">Uncharacterized protein</fullName>
    </submittedName>
</protein>
<evidence type="ECO:0000313" key="1">
    <source>
        <dbReference type="EMBL" id="KAK0642838.1"/>
    </source>
</evidence>
<comment type="caution">
    <text evidence="1">The sequence shown here is derived from an EMBL/GenBank/DDBJ whole genome shotgun (WGS) entry which is preliminary data.</text>
</comment>
<gene>
    <name evidence="1" type="ORF">DIS24_g8648</name>
</gene>
<dbReference type="EMBL" id="JAUJDW010000066">
    <property type="protein sequence ID" value="KAK0642838.1"/>
    <property type="molecule type" value="Genomic_DNA"/>
</dbReference>